<organism evidence="2 3">
    <name type="scientific">Arachis hypogaea</name>
    <name type="common">Peanut</name>
    <dbReference type="NCBI Taxonomy" id="3818"/>
    <lineage>
        <taxon>Eukaryota</taxon>
        <taxon>Viridiplantae</taxon>
        <taxon>Streptophyta</taxon>
        <taxon>Embryophyta</taxon>
        <taxon>Tracheophyta</taxon>
        <taxon>Spermatophyta</taxon>
        <taxon>Magnoliopsida</taxon>
        <taxon>eudicotyledons</taxon>
        <taxon>Gunneridae</taxon>
        <taxon>Pentapetalae</taxon>
        <taxon>rosids</taxon>
        <taxon>fabids</taxon>
        <taxon>Fabales</taxon>
        <taxon>Fabaceae</taxon>
        <taxon>Papilionoideae</taxon>
        <taxon>50 kb inversion clade</taxon>
        <taxon>dalbergioids sensu lato</taxon>
        <taxon>Dalbergieae</taxon>
        <taxon>Pterocarpus clade</taxon>
        <taxon>Arachis</taxon>
    </lineage>
</organism>
<dbReference type="InterPro" id="IPR004332">
    <property type="entry name" value="Transposase_MuDR"/>
</dbReference>
<dbReference type="EMBL" id="SDMP01000003">
    <property type="protein sequence ID" value="RYR64422.1"/>
    <property type="molecule type" value="Genomic_DNA"/>
</dbReference>
<proteinExistence type="predicted"/>
<name>A0A445DMR0_ARAHY</name>
<evidence type="ECO:0000313" key="2">
    <source>
        <dbReference type="EMBL" id="RYR64422.1"/>
    </source>
</evidence>
<comment type="caution">
    <text evidence="2">The sequence shown here is derived from an EMBL/GenBank/DDBJ whole genome shotgun (WGS) entry which is preliminary data.</text>
</comment>
<dbReference type="AlphaFoldDB" id="A0A445DMR0"/>
<sequence length="185" mass="21181">MHERRRRLPLFVVLAAARGRTGDDIGVAMVAAAMAAATSPPPALPLSFSDLSRCSCSVVKDPKVVAMTRNDGGDLRYFRHFKSCQLKRWGRFLAFRKNEDTPNSEDDDAFPVFREETRFGKLRLEVGMKFNTEMNFKEAVREYCIQKGRRVRFKKNDNVRCRALCRGEECPCVIYVSKDSESVCW</sequence>
<protein>
    <recommendedName>
        <fullName evidence="1">Transposase MuDR plant domain-containing protein</fullName>
    </recommendedName>
</protein>
<evidence type="ECO:0000259" key="1">
    <source>
        <dbReference type="Pfam" id="PF03108"/>
    </source>
</evidence>
<reference evidence="2 3" key="1">
    <citation type="submission" date="2019-01" db="EMBL/GenBank/DDBJ databases">
        <title>Sequencing of cultivated peanut Arachis hypogaea provides insights into genome evolution and oil improvement.</title>
        <authorList>
            <person name="Chen X."/>
        </authorList>
    </citation>
    <scope>NUCLEOTIDE SEQUENCE [LARGE SCALE GENOMIC DNA]</scope>
    <source>
        <strain evidence="3">cv. Fuhuasheng</strain>
        <tissue evidence="2">Leaves</tissue>
    </source>
</reference>
<dbReference type="Proteomes" id="UP000289738">
    <property type="component" value="Chromosome A03"/>
</dbReference>
<feature type="domain" description="Transposase MuDR plant" evidence="1">
    <location>
        <begin position="123"/>
        <end position="182"/>
    </location>
</feature>
<gene>
    <name evidence="2" type="ORF">Ahy_A03g010529</name>
</gene>
<accession>A0A445DMR0</accession>
<keyword evidence="3" id="KW-1185">Reference proteome</keyword>
<evidence type="ECO:0000313" key="3">
    <source>
        <dbReference type="Proteomes" id="UP000289738"/>
    </source>
</evidence>
<dbReference type="Pfam" id="PF03108">
    <property type="entry name" value="DBD_Tnp_Mut"/>
    <property type="match status" value="1"/>
</dbReference>